<dbReference type="AlphaFoldDB" id="A0ABD3ALJ5"/>
<organism evidence="1 2">
    <name type="scientific">Cinchona calisaya</name>
    <dbReference type="NCBI Taxonomy" id="153742"/>
    <lineage>
        <taxon>Eukaryota</taxon>
        <taxon>Viridiplantae</taxon>
        <taxon>Streptophyta</taxon>
        <taxon>Embryophyta</taxon>
        <taxon>Tracheophyta</taxon>
        <taxon>Spermatophyta</taxon>
        <taxon>Magnoliopsida</taxon>
        <taxon>eudicotyledons</taxon>
        <taxon>Gunneridae</taxon>
        <taxon>Pentapetalae</taxon>
        <taxon>asterids</taxon>
        <taxon>lamiids</taxon>
        <taxon>Gentianales</taxon>
        <taxon>Rubiaceae</taxon>
        <taxon>Cinchonoideae</taxon>
        <taxon>Cinchoneae</taxon>
        <taxon>Cinchona</taxon>
    </lineage>
</organism>
<name>A0ABD3ALJ5_9GENT</name>
<comment type="caution">
    <text evidence="1">The sequence shown here is derived from an EMBL/GenBank/DDBJ whole genome shotgun (WGS) entry which is preliminary data.</text>
</comment>
<protein>
    <submittedName>
        <fullName evidence="1">Uncharacterized protein</fullName>
    </submittedName>
</protein>
<evidence type="ECO:0000313" key="1">
    <source>
        <dbReference type="EMBL" id="KAL3532049.1"/>
    </source>
</evidence>
<sequence length="115" mass="12957">MESSRRPPFDRALEPGLLMNQSHWMAPPMAGPTAFFIDHRLWRLPCPLLDFGSAVVIRRAATLVSITHQQILELVKQYKEALSELTLNSKPIIVNLNNIAGKSPCCYCLCLCQHL</sequence>
<accession>A0ABD3ALJ5</accession>
<dbReference type="EMBL" id="JBJUIK010000003">
    <property type="protein sequence ID" value="KAL3532049.1"/>
    <property type="molecule type" value="Genomic_DNA"/>
</dbReference>
<proteinExistence type="predicted"/>
<evidence type="ECO:0000313" key="2">
    <source>
        <dbReference type="Proteomes" id="UP001630127"/>
    </source>
</evidence>
<keyword evidence="2" id="KW-1185">Reference proteome</keyword>
<reference evidence="1 2" key="1">
    <citation type="submission" date="2024-11" db="EMBL/GenBank/DDBJ databases">
        <title>A near-complete genome assembly of Cinchona calisaya.</title>
        <authorList>
            <person name="Lian D.C."/>
            <person name="Zhao X.W."/>
            <person name="Wei L."/>
        </authorList>
    </citation>
    <scope>NUCLEOTIDE SEQUENCE [LARGE SCALE GENOMIC DNA]</scope>
    <source>
        <tissue evidence="1">Nenye</tissue>
    </source>
</reference>
<dbReference type="Proteomes" id="UP001630127">
    <property type="component" value="Unassembled WGS sequence"/>
</dbReference>
<gene>
    <name evidence="1" type="ORF">ACH5RR_005570</name>
</gene>